<keyword evidence="4" id="KW-1185">Reference proteome</keyword>
<protein>
    <recommendedName>
        <fullName evidence="2">Deltamethrin resistance protein prag01 domain-containing protein</fullName>
    </recommendedName>
</protein>
<feature type="transmembrane region" description="Helical" evidence="1">
    <location>
        <begin position="83"/>
        <end position="102"/>
    </location>
</feature>
<evidence type="ECO:0000313" key="4">
    <source>
        <dbReference type="Proteomes" id="UP001164746"/>
    </source>
</evidence>
<dbReference type="Pfam" id="PF16020">
    <property type="entry name" value="Deltameth_res"/>
    <property type="match status" value="1"/>
</dbReference>
<keyword evidence="1" id="KW-0812">Transmembrane</keyword>
<dbReference type="Proteomes" id="UP001164746">
    <property type="component" value="Chromosome 3"/>
</dbReference>
<proteinExistence type="predicted"/>
<feature type="domain" description="Deltamethrin resistance protein prag01" evidence="2">
    <location>
        <begin position="65"/>
        <end position="107"/>
    </location>
</feature>
<evidence type="ECO:0000313" key="3">
    <source>
        <dbReference type="EMBL" id="WAQ97901.1"/>
    </source>
</evidence>
<evidence type="ECO:0000259" key="2">
    <source>
        <dbReference type="Pfam" id="PF16020"/>
    </source>
</evidence>
<evidence type="ECO:0000256" key="1">
    <source>
        <dbReference type="SAM" id="Phobius"/>
    </source>
</evidence>
<dbReference type="EMBL" id="CP111014">
    <property type="protein sequence ID" value="WAQ97901.1"/>
    <property type="molecule type" value="Genomic_DNA"/>
</dbReference>
<name>A0ABY7DLS3_MYAAR</name>
<keyword evidence="1" id="KW-0472">Membrane</keyword>
<sequence>MTILRTIIRPSRSLLQQHIRYGSSATYQNTQLQEQLDQNYKQEFPMEFMTVKEKVEVNRGSMNWMAKPLGPWAEVYAKKQANYNMHMVISALLLGATVFYTWKSGLLVAADYSIPLNVDELYDPRRDMRQGHKFQWFIEAVEDGTEEDATNEE</sequence>
<accession>A0ABY7DLS3</accession>
<reference evidence="3" key="1">
    <citation type="submission" date="2022-11" db="EMBL/GenBank/DDBJ databases">
        <title>Centuries of genome instability and evolution in soft-shell clam transmissible cancer (bioRxiv).</title>
        <authorList>
            <person name="Hart S.F.M."/>
            <person name="Yonemitsu M.A."/>
            <person name="Giersch R.M."/>
            <person name="Beal B.F."/>
            <person name="Arriagada G."/>
            <person name="Davis B.W."/>
            <person name="Ostrander E.A."/>
            <person name="Goff S.P."/>
            <person name="Metzger M.J."/>
        </authorList>
    </citation>
    <scope>NUCLEOTIDE SEQUENCE</scope>
    <source>
        <strain evidence="3">MELC-2E11</strain>
        <tissue evidence="3">Siphon/mantle</tissue>
    </source>
</reference>
<keyword evidence="1" id="KW-1133">Transmembrane helix</keyword>
<organism evidence="3 4">
    <name type="scientific">Mya arenaria</name>
    <name type="common">Soft-shell clam</name>
    <dbReference type="NCBI Taxonomy" id="6604"/>
    <lineage>
        <taxon>Eukaryota</taxon>
        <taxon>Metazoa</taxon>
        <taxon>Spiralia</taxon>
        <taxon>Lophotrochozoa</taxon>
        <taxon>Mollusca</taxon>
        <taxon>Bivalvia</taxon>
        <taxon>Autobranchia</taxon>
        <taxon>Heteroconchia</taxon>
        <taxon>Euheterodonta</taxon>
        <taxon>Imparidentia</taxon>
        <taxon>Neoheterodontei</taxon>
        <taxon>Myida</taxon>
        <taxon>Myoidea</taxon>
        <taxon>Myidae</taxon>
        <taxon>Mya</taxon>
    </lineage>
</organism>
<dbReference type="InterPro" id="IPR031973">
    <property type="entry name" value="Deltameth_res_prag01"/>
</dbReference>
<gene>
    <name evidence="3" type="ORF">MAR_022274</name>
</gene>